<evidence type="ECO:0000313" key="3">
    <source>
        <dbReference type="Proteomes" id="UP000054485"/>
    </source>
</evidence>
<dbReference type="Proteomes" id="UP000054485">
    <property type="component" value="Unassembled WGS sequence"/>
</dbReference>
<feature type="compositionally biased region" description="Low complexity" evidence="1">
    <location>
        <begin position="118"/>
        <end position="136"/>
    </location>
</feature>
<dbReference type="AlphaFoldDB" id="A0A0C9ZYC5"/>
<dbReference type="OrthoDB" id="10458075at2759"/>
<name>A0A0C9ZYC5_9AGAM</name>
<proteinExistence type="predicted"/>
<gene>
    <name evidence="2" type="ORF">CY34DRAFT_643058</name>
</gene>
<dbReference type="InParanoid" id="A0A0C9ZYC5"/>
<organism evidence="2 3">
    <name type="scientific">Suillus luteus UH-Slu-Lm8-n1</name>
    <dbReference type="NCBI Taxonomy" id="930992"/>
    <lineage>
        <taxon>Eukaryota</taxon>
        <taxon>Fungi</taxon>
        <taxon>Dikarya</taxon>
        <taxon>Basidiomycota</taxon>
        <taxon>Agaricomycotina</taxon>
        <taxon>Agaricomycetes</taxon>
        <taxon>Agaricomycetidae</taxon>
        <taxon>Boletales</taxon>
        <taxon>Suillineae</taxon>
        <taxon>Suillaceae</taxon>
        <taxon>Suillus</taxon>
    </lineage>
</organism>
<keyword evidence="3" id="KW-1185">Reference proteome</keyword>
<protein>
    <submittedName>
        <fullName evidence="2">Uncharacterized protein</fullName>
    </submittedName>
</protein>
<dbReference type="HOGENOM" id="CLU_1876804_0_0_1"/>
<reference evidence="2 3" key="1">
    <citation type="submission" date="2014-04" db="EMBL/GenBank/DDBJ databases">
        <authorList>
            <consortium name="DOE Joint Genome Institute"/>
            <person name="Kuo A."/>
            <person name="Ruytinx J."/>
            <person name="Rineau F."/>
            <person name="Colpaert J."/>
            <person name="Kohler A."/>
            <person name="Nagy L.G."/>
            <person name="Floudas D."/>
            <person name="Copeland A."/>
            <person name="Barry K.W."/>
            <person name="Cichocki N."/>
            <person name="Veneault-Fourrey C."/>
            <person name="LaButti K."/>
            <person name="Lindquist E.A."/>
            <person name="Lipzen A."/>
            <person name="Lundell T."/>
            <person name="Morin E."/>
            <person name="Murat C."/>
            <person name="Sun H."/>
            <person name="Tunlid A."/>
            <person name="Henrissat B."/>
            <person name="Grigoriev I.V."/>
            <person name="Hibbett D.S."/>
            <person name="Martin F."/>
            <person name="Nordberg H.P."/>
            <person name="Cantor M.N."/>
            <person name="Hua S.X."/>
        </authorList>
    </citation>
    <scope>NUCLEOTIDE SEQUENCE [LARGE SCALE GENOMIC DNA]</scope>
    <source>
        <strain evidence="2 3">UH-Slu-Lm8-n1</strain>
    </source>
</reference>
<accession>A0A0C9ZYC5</accession>
<sequence length="136" mass="14985">MDKLQSITPLSAQDFVFHDTAHLMRATHLFIVKMVLGIQERLLAWTPEQGSRQLVFTAVYGRNSGEDVKGGFVSHGCLVEVADFVLSDEGQVSKSTDSPFVHDFCFRHSEWYSNQIAPTSSHPPTSSPSTGVGPTF</sequence>
<dbReference type="EMBL" id="KN835752">
    <property type="protein sequence ID" value="KIK34446.1"/>
    <property type="molecule type" value="Genomic_DNA"/>
</dbReference>
<evidence type="ECO:0000256" key="1">
    <source>
        <dbReference type="SAM" id="MobiDB-lite"/>
    </source>
</evidence>
<reference evidence="3" key="2">
    <citation type="submission" date="2015-01" db="EMBL/GenBank/DDBJ databases">
        <title>Evolutionary Origins and Diversification of the Mycorrhizal Mutualists.</title>
        <authorList>
            <consortium name="DOE Joint Genome Institute"/>
            <consortium name="Mycorrhizal Genomics Consortium"/>
            <person name="Kohler A."/>
            <person name="Kuo A."/>
            <person name="Nagy L.G."/>
            <person name="Floudas D."/>
            <person name="Copeland A."/>
            <person name="Barry K.W."/>
            <person name="Cichocki N."/>
            <person name="Veneault-Fourrey C."/>
            <person name="LaButti K."/>
            <person name="Lindquist E.A."/>
            <person name="Lipzen A."/>
            <person name="Lundell T."/>
            <person name="Morin E."/>
            <person name="Murat C."/>
            <person name="Riley R."/>
            <person name="Ohm R."/>
            <person name="Sun H."/>
            <person name="Tunlid A."/>
            <person name="Henrissat B."/>
            <person name="Grigoriev I.V."/>
            <person name="Hibbett D.S."/>
            <person name="Martin F."/>
        </authorList>
    </citation>
    <scope>NUCLEOTIDE SEQUENCE [LARGE SCALE GENOMIC DNA]</scope>
    <source>
        <strain evidence="3">UH-Slu-Lm8-n1</strain>
    </source>
</reference>
<evidence type="ECO:0000313" key="2">
    <source>
        <dbReference type="EMBL" id="KIK34446.1"/>
    </source>
</evidence>
<feature type="region of interest" description="Disordered" evidence="1">
    <location>
        <begin position="117"/>
        <end position="136"/>
    </location>
</feature>